<dbReference type="GO" id="GO:0008703">
    <property type="term" value="F:5-amino-6-(5-phosphoribosylamino)uracil reductase activity"/>
    <property type="evidence" value="ECO:0007669"/>
    <property type="project" value="InterPro"/>
</dbReference>
<dbReference type="InterPro" id="IPR024072">
    <property type="entry name" value="DHFR-like_dom_sf"/>
</dbReference>
<accession>A0A1I4AQU4</accession>
<dbReference type="AlphaFoldDB" id="A0A1I4AQU4"/>
<dbReference type="STRING" id="504800.SAMN04488085_102346"/>
<dbReference type="Gene3D" id="3.40.430.10">
    <property type="entry name" value="Dihydrofolate Reductase, subunit A"/>
    <property type="match status" value="1"/>
</dbReference>
<organism evidence="2 3">
    <name type="scientific">Geodermatophilus ruber</name>
    <dbReference type="NCBI Taxonomy" id="504800"/>
    <lineage>
        <taxon>Bacteria</taxon>
        <taxon>Bacillati</taxon>
        <taxon>Actinomycetota</taxon>
        <taxon>Actinomycetes</taxon>
        <taxon>Geodermatophilales</taxon>
        <taxon>Geodermatophilaceae</taxon>
        <taxon>Geodermatophilus</taxon>
    </lineage>
</organism>
<name>A0A1I4AQU4_9ACTN</name>
<evidence type="ECO:0000313" key="2">
    <source>
        <dbReference type="EMBL" id="SFK58653.1"/>
    </source>
</evidence>
<keyword evidence="3" id="KW-1185">Reference proteome</keyword>
<dbReference type="OrthoDB" id="7949219at2"/>
<feature type="domain" description="Bacterial bifunctional deaminase-reductase C-terminal" evidence="1">
    <location>
        <begin position="3"/>
        <end position="178"/>
    </location>
</feature>
<protein>
    <submittedName>
        <fullName evidence="2">Dihydrofolate reductase</fullName>
    </submittedName>
</protein>
<dbReference type="GO" id="GO:0009231">
    <property type="term" value="P:riboflavin biosynthetic process"/>
    <property type="evidence" value="ECO:0007669"/>
    <property type="project" value="InterPro"/>
</dbReference>
<dbReference type="Proteomes" id="UP000199152">
    <property type="component" value="Unassembled WGS sequence"/>
</dbReference>
<evidence type="ECO:0000259" key="1">
    <source>
        <dbReference type="Pfam" id="PF01872"/>
    </source>
</evidence>
<dbReference type="PANTHER" id="PTHR38011">
    <property type="entry name" value="DIHYDROFOLATE REDUCTASE FAMILY PROTEIN (AFU_ORTHOLOGUE AFUA_8G06820)"/>
    <property type="match status" value="1"/>
</dbReference>
<dbReference type="PANTHER" id="PTHR38011:SF11">
    <property type="entry name" value="2,5-DIAMINO-6-RIBOSYLAMINO-4(3H)-PYRIMIDINONE 5'-PHOSPHATE REDUCTASE"/>
    <property type="match status" value="1"/>
</dbReference>
<evidence type="ECO:0000313" key="3">
    <source>
        <dbReference type="Proteomes" id="UP000199152"/>
    </source>
</evidence>
<dbReference type="InParanoid" id="A0A1I4AQU4"/>
<dbReference type="SUPFAM" id="SSF53597">
    <property type="entry name" value="Dihydrofolate reductase-like"/>
    <property type="match status" value="1"/>
</dbReference>
<gene>
    <name evidence="2" type="ORF">SAMN04488085_102346</name>
</gene>
<reference evidence="2 3" key="1">
    <citation type="submission" date="2016-10" db="EMBL/GenBank/DDBJ databases">
        <authorList>
            <person name="de Groot N.N."/>
        </authorList>
    </citation>
    <scope>NUCLEOTIDE SEQUENCE [LARGE SCALE GENOMIC DNA]</scope>
    <source>
        <strain evidence="2 3">DSM 45317</strain>
    </source>
</reference>
<dbReference type="RefSeq" id="WP_091321621.1">
    <property type="nucleotide sequence ID" value="NZ_FOSW01000002.1"/>
</dbReference>
<sequence length="188" mass="21427">MGKLIYAANASLDGYLEDETGSFDWSVPDNEVHAFWNEHERRIGTSLYGRRMYETMRVWENDDWLTTEPGVVREYAGIWRDADKVVYSTTLEEVSTARTRIERKFEPEAVRRLKETSRSDLSIGGAAIAAEAFRHGLVDECVLLLCPVLVGGGKPALPRGIRLDLELLDHRRLRNGVIYVRHAVRRPA</sequence>
<dbReference type="InterPro" id="IPR002734">
    <property type="entry name" value="RibDG_C"/>
</dbReference>
<dbReference type="InterPro" id="IPR050765">
    <property type="entry name" value="Riboflavin_Biosynth_HTPR"/>
</dbReference>
<dbReference type="Pfam" id="PF01872">
    <property type="entry name" value="RibD_C"/>
    <property type="match status" value="1"/>
</dbReference>
<dbReference type="EMBL" id="FOSW01000002">
    <property type="protein sequence ID" value="SFK58653.1"/>
    <property type="molecule type" value="Genomic_DNA"/>
</dbReference>
<proteinExistence type="predicted"/>